<proteinExistence type="predicted"/>
<dbReference type="STRING" id="1513896.SAMN05660841_01199"/>
<name>A0A1T5C803_9SPHI</name>
<dbReference type="EMBL" id="FUZF01000003">
    <property type="protein sequence ID" value="SKB55516.1"/>
    <property type="molecule type" value="Genomic_DNA"/>
</dbReference>
<evidence type="ECO:0000313" key="2">
    <source>
        <dbReference type="EMBL" id="SKB55516.1"/>
    </source>
</evidence>
<dbReference type="Proteomes" id="UP000190150">
    <property type="component" value="Unassembled WGS sequence"/>
</dbReference>
<organism evidence="2 3">
    <name type="scientific">Sphingobacterium nematocida</name>
    <dbReference type="NCBI Taxonomy" id="1513896"/>
    <lineage>
        <taxon>Bacteria</taxon>
        <taxon>Pseudomonadati</taxon>
        <taxon>Bacteroidota</taxon>
        <taxon>Sphingobacteriia</taxon>
        <taxon>Sphingobacteriales</taxon>
        <taxon>Sphingobacteriaceae</taxon>
        <taxon>Sphingobacterium</taxon>
    </lineage>
</organism>
<dbReference type="RefSeq" id="WP_079642113.1">
    <property type="nucleotide sequence ID" value="NZ_FUZF01000003.1"/>
</dbReference>
<evidence type="ECO:0000256" key="1">
    <source>
        <dbReference type="SAM" id="Phobius"/>
    </source>
</evidence>
<keyword evidence="1" id="KW-1133">Transmembrane helix</keyword>
<accession>A0A1T5C803</accession>
<feature type="transmembrane region" description="Helical" evidence="1">
    <location>
        <begin position="6"/>
        <end position="25"/>
    </location>
</feature>
<sequence length="172" mass="19715">MKFLKYFLFTILGLVAIILIVAAVMPKDFHAGSEIVINKPHLEVFDYVKQIKNQGNYDNWSKQDPQIQKEYTGTDATVGFTYNWKSKKVGDGKQIITKIDEGKRVEMDLFFNGSDQANKSFIQVDSIAPNQSQVKWAIDGKMPYPFNLMTLCYDMNKDFDEGLKNLKAILEK</sequence>
<gene>
    <name evidence="2" type="ORF">SAMN05660841_01199</name>
</gene>
<evidence type="ECO:0000313" key="3">
    <source>
        <dbReference type="Proteomes" id="UP000190150"/>
    </source>
</evidence>
<protein>
    <submittedName>
        <fullName evidence="2">Polyketide cyclase / dehydrase and lipid transport</fullName>
    </submittedName>
</protein>
<keyword evidence="1" id="KW-0812">Transmembrane</keyword>
<keyword evidence="3" id="KW-1185">Reference proteome</keyword>
<dbReference type="SUPFAM" id="SSF55961">
    <property type="entry name" value="Bet v1-like"/>
    <property type="match status" value="1"/>
</dbReference>
<keyword evidence="1" id="KW-0472">Membrane</keyword>
<dbReference type="AlphaFoldDB" id="A0A1T5C803"/>
<dbReference type="CDD" id="cd07818">
    <property type="entry name" value="SRPBCC_1"/>
    <property type="match status" value="1"/>
</dbReference>
<reference evidence="3" key="1">
    <citation type="submission" date="2017-02" db="EMBL/GenBank/DDBJ databases">
        <authorList>
            <person name="Varghese N."/>
            <person name="Submissions S."/>
        </authorList>
    </citation>
    <scope>NUCLEOTIDE SEQUENCE [LARGE SCALE GENOMIC DNA]</scope>
    <source>
        <strain evidence="3">DSM 24091</strain>
    </source>
</reference>
<dbReference type="OrthoDB" id="9807923at2"/>